<dbReference type="GO" id="GO:0000976">
    <property type="term" value="F:transcription cis-regulatory region binding"/>
    <property type="evidence" value="ECO:0007669"/>
    <property type="project" value="TreeGrafter"/>
</dbReference>
<keyword evidence="9" id="KW-1185">Reference proteome</keyword>
<comment type="caution">
    <text evidence="8">The sequence shown here is derived from an EMBL/GenBank/DDBJ whole genome shotgun (WGS) entry which is preliminary data.</text>
</comment>
<evidence type="ECO:0000259" key="7">
    <source>
        <dbReference type="SMART" id="SM00906"/>
    </source>
</evidence>
<dbReference type="CDD" id="cd12148">
    <property type="entry name" value="fungal_TF_MHR"/>
    <property type="match status" value="1"/>
</dbReference>
<gene>
    <name evidence="8" type="ORF">D9756_001244</name>
</gene>
<organism evidence="8 9">
    <name type="scientific">Leucocoprinus leucothites</name>
    <dbReference type="NCBI Taxonomy" id="201217"/>
    <lineage>
        <taxon>Eukaryota</taxon>
        <taxon>Fungi</taxon>
        <taxon>Dikarya</taxon>
        <taxon>Basidiomycota</taxon>
        <taxon>Agaricomycotina</taxon>
        <taxon>Agaricomycetes</taxon>
        <taxon>Agaricomycetidae</taxon>
        <taxon>Agaricales</taxon>
        <taxon>Agaricineae</taxon>
        <taxon>Agaricaceae</taxon>
        <taxon>Leucocoprinus</taxon>
    </lineage>
</organism>
<dbReference type="EMBL" id="JAACJO010000005">
    <property type="protein sequence ID" value="KAF5357840.1"/>
    <property type="molecule type" value="Genomic_DNA"/>
</dbReference>
<evidence type="ECO:0000256" key="2">
    <source>
        <dbReference type="ARBA" id="ARBA00023015"/>
    </source>
</evidence>
<dbReference type="GO" id="GO:0006351">
    <property type="term" value="P:DNA-templated transcription"/>
    <property type="evidence" value="ECO:0007669"/>
    <property type="project" value="InterPro"/>
</dbReference>
<name>A0A8H5G3T6_9AGAR</name>
<feature type="compositionally biased region" description="Basic and acidic residues" evidence="6">
    <location>
        <begin position="422"/>
        <end position="434"/>
    </location>
</feature>
<evidence type="ECO:0000256" key="3">
    <source>
        <dbReference type="ARBA" id="ARBA00023125"/>
    </source>
</evidence>
<dbReference type="Pfam" id="PF04082">
    <property type="entry name" value="Fungal_trans"/>
    <property type="match status" value="1"/>
</dbReference>
<feature type="compositionally biased region" description="Low complexity" evidence="6">
    <location>
        <begin position="270"/>
        <end position="287"/>
    </location>
</feature>
<keyword evidence="4" id="KW-0804">Transcription</keyword>
<keyword evidence="3" id="KW-0238">DNA-binding</keyword>
<feature type="compositionally biased region" description="Polar residues" evidence="6">
    <location>
        <begin position="303"/>
        <end position="316"/>
    </location>
</feature>
<proteinExistence type="predicted"/>
<dbReference type="InterPro" id="IPR051089">
    <property type="entry name" value="prtT"/>
</dbReference>
<evidence type="ECO:0000256" key="4">
    <source>
        <dbReference type="ARBA" id="ARBA00023163"/>
    </source>
</evidence>
<keyword evidence="5" id="KW-0539">Nucleus</keyword>
<keyword evidence="2" id="KW-0805">Transcription regulation</keyword>
<dbReference type="PANTHER" id="PTHR31845:SF19">
    <property type="entry name" value="TRANSCRIPTION FACTOR DOMAIN-CONTAINING PROTEIN"/>
    <property type="match status" value="1"/>
</dbReference>
<dbReference type="Proteomes" id="UP000559027">
    <property type="component" value="Unassembled WGS sequence"/>
</dbReference>
<evidence type="ECO:0000313" key="8">
    <source>
        <dbReference type="EMBL" id="KAF5357840.1"/>
    </source>
</evidence>
<reference evidence="8 9" key="1">
    <citation type="journal article" date="2020" name="ISME J.">
        <title>Uncovering the hidden diversity of litter-decomposition mechanisms in mushroom-forming fungi.</title>
        <authorList>
            <person name="Floudas D."/>
            <person name="Bentzer J."/>
            <person name="Ahren D."/>
            <person name="Johansson T."/>
            <person name="Persson P."/>
            <person name="Tunlid A."/>
        </authorList>
    </citation>
    <scope>NUCLEOTIDE SEQUENCE [LARGE SCALE GENOMIC DNA]</scope>
    <source>
        <strain evidence="8 9">CBS 146.42</strain>
    </source>
</reference>
<dbReference type="GO" id="GO:0005634">
    <property type="term" value="C:nucleus"/>
    <property type="evidence" value="ECO:0007669"/>
    <property type="project" value="UniProtKB-SubCell"/>
</dbReference>
<comment type="subcellular location">
    <subcellularLocation>
        <location evidence="1">Nucleus</location>
    </subcellularLocation>
</comment>
<dbReference type="GO" id="GO:0000981">
    <property type="term" value="F:DNA-binding transcription factor activity, RNA polymerase II-specific"/>
    <property type="evidence" value="ECO:0007669"/>
    <property type="project" value="TreeGrafter"/>
</dbReference>
<evidence type="ECO:0000256" key="5">
    <source>
        <dbReference type="ARBA" id="ARBA00023242"/>
    </source>
</evidence>
<dbReference type="GO" id="GO:0008270">
    <property type="term" value="F:zinc ion binding"/>
    <property type="evidence" value="ECO:0007669"/>
    <property type="project" value="InterPro"/>
</dbReference>
<evidence type="ECO:0000256" key="1">
    <source>
        <dbReference type="ARBA" id="ARBA00004123"/>
    </source>
</evidence>
<feature type="region of interest" description="Disordered" evidence="6">
    <location>
        <begin position="240"/>
        <end position="316"/>
    </location>
</feature>
<evidence type="ECO:0000256" key="6">
    <source>
        <dbReference type="SAM" id="MobiDB-lite"/>
    </source>
</evidence>
<dbReference type="PANTHER" id="PTHR31845">
    <property type="entry name" value="FINGER DOMAIN PROTEIN, PUTATIVE-RELATED"/>
    <property type="match status" value="1"/>
</dbReference>
<protein>
    <recommendedName>
        <fullName evidence="7">Xylanolytic transcriptional activator regulatory domain-containing protein</fullName>
    </recommendedName>
</protein>
<feature type="domain" description="Xylanolytic transcriptional activator regulatory" evidence="7">
    <location>
        <begin position="60"/>
        <end position="139"/>
    </location>
</feature>
<dbReference type="OrthoDB" id="3429912at2759"/>
<sequence>MLVKFYTTNPDLHSRLTRLAEKLAFSVPAKRYKSVEIVQAYLLLSLRGCGPVERYEQDKTRLLLGMAIRMATGLNLHHKTAITSPNTAEGKAHDVEVHNCKWTWILCFCLDKSFSAQMGKLHLIKEETETAVLDWEEYVGKFDVEEERFDVDWDEYNWMDVIKRIRRNGFAYPHNKPVAFGSHCLVAVPSDISYELVLLCATLKEILGLVLLRATPKKNTELIYNRQASDWESHPRVIHHPWHMPKNRPDSLRTNYEGSQSEESDHESPTSRLTSSEEPESPSWISEINDQTENYSDYESDENPNSSNSIDSIFRTNITPDTQQRIIELILERHPSIVVPECPIAHLPTIVEEQTPHTSQRASLNNSEVIFNQKVNPNNQPNPESLKTTPQSNPESLKTLFSHNNSPTFQPLQQNHLYSQLSKDKEADTTKKNT</sequence>
<feature type="region of interest" description="Disordered" evidence="6">
    <location>
        <begin position="373"/>
        <end position="434"/>
    </location>
</feature>
<feature type="compositionally biased region" description="Polar residues" evidence="6">
    <location>
        <begin position="385"/>
        <end position="421"/>
    </location>
</feature>
<dbReference type="InterPro" id="IPR007219">
    <property type="entry name" value="XnlR_reg_dom"/>
</dbReference>
<dbReference type="AlphaFoldDB" id="A0A8H5G3T6"/>
<evidence type="ECO:0000313" key="9">
    <source>
        <dbReference type="Proteomes" id="UP000559027"/>
    </source>
</evidence>
<dbReference type="SMART" id="SM00906">
    <property type="entry name" value="Fungal_trans"/>
    <property type="match status" value="1"/>
</dbReference>
<accession>A0A8H5G3T6</accession>